<evidence type="ECO:0000313" key="3">
    <source>
        <dbReference type="EMBL" id="RDT53613.1"/>
    </source>
</evidence>
<evidence type="ECO:0000256" key="1">
    <source>
        <dbReference type="ARBA" id="ARBA00023196"/>
    </source>
</evidence>
<dbReference type="InterPro" id="IPR036771">
    <property type="entry name" value="ATPsynth_dsu/esu_N"/>
</dbReference>
<dbReference type="GO" id="GO:0045259">
    <property type="term" value="C:proton-transporting ATP synthase complex"/>
    <property type="evidence" value="ECO:0007669"/>
    <property type="project" value="UniProtKB-KW"/>
</dbReference>
<proteinExistence type="predicted"/>
<dbReference type="EMBL" id="QRBW01000245">
    <property type="protein sequence ID" value="RDT53613.1"/>
    <property type="molecule type" value="Genomic_DNA"/>
</dbReference>
<feature type="domain" description="ATP synthase F1 complex delta/epsilon subunit N-terminal" evidence="2">
    <location>
        <begin position="5"/>
        <end position="34"/>
    </location>
</feature>
<dbReference type="Proteomes" id="UP000255291">
    <property type="component" value="Unassembled WGS sequence"/>
</dbReference>
<gene>
    <name evidence="3" type="ORF">DXF87_25750</name>
</gene>
<sequence length="34" mass="3470">MAITVHCDIVSAEAEIFSGLVEMVIAHGALGDLG</sequence>
<keyword evidence="1" id="KW-0066">ATP synthesis</keyword>
<dbReference type="Gene3D" id="2.60.15.10">
    <property type="entry name" value="F0F1 ATP synthase delta/epsilon subunit, N-terminal"/>
    <property type="match status" value="1"/>
</dbReference>
<dbReference type="Pfam" id="PF02823">
    <property type="entry name" value="ATP-synt_DE_N"/>
    <property type="match status" value="1"/>
</dbReference>
<protein>
    <submittedName>
        <fullName evidence="3">F0F1 ATP synthase subunit epsilon</fullName>
    </submittedName>
</protein>
<dbReference type="InterPro" id="IPR020546">
    <property type="entry name" value="ATP_synth_F1_dsu/esu_N"/>
</dbReference>
<feature type="non-terminal residue" evidence="3">
    <location>
        <position position="34"/>
    </location>
</feature>
<organism evidence="3 4">
    <name type="scientific">Enterobacter roggenkampii</name>
    <dbReference type="NCBI Taxonomy" id="1812935"/>
    <lineage>
        <taxon>Bacteria</taxon>
        <taxon>Pseudomonadati</taxon>
        <taxon>Pseudomonadota</taxon>
        <taxon>Gammaproteobacteria</taxon>
        <taxon>Enterobacterales</taxon>
        <taxon>Enterobacteriaceae</taxon>
        <taxon>Enterobacter</taxon>
        <taxon>Enterobacter cloacae complex</taxon>
    </lineage>
</organism>
<keyword evidence="1" id="KW-0139">CF(1)</keyword>
<accession>A0ABD7GNV7</accession>
<comment type="caution">
    <text evidence="3">The sequence shown here is derived from an EMBL/GenBank/DDBJ whole genome shotgun (WGS) entry which is preliminary data.</text>
</comment>
<reference evidence="3 4" key="1">
    <citation type="submission" date="2018-07" db="EMBL/GenBank/DDBJ databases">
        <title>The use of a cohorting ward and systematic surveillance cultures for the control of a Klebsiella pneumoniae carbapenemase (KPC)-producing Enterobacteriaceae outbreak.</title>
        <authorList>
            <person name="Doi Y."/>
        </authorList>
    </citation>
    <scope>NUCLEOTIDE SEQUENCE [LARGE SCALE GENOMIC DNA]</scope>
    <source>
        <strain evidence="3 4">1-RC-17-04017</strain>
    </source>
</reference>
<dbReference type="AlphaFoldDB" id="A0ABD7GNV7"/>
<name>A0ABD7GNV7_9ENTR</name>
<evidence type="ECO:0000259" key="2">
    <source>
        <dbReference type="Pfam" id="PF02823"/>
    </source>
</evidence>
<evidence type="ECO:0000313" key="4">
    <source>
        <dbReference type="Proteomes" id="UP000255291"/>
    </source>
</evidence>